<dbReference type="RefSeq" id="WP_209455772.1">
    <property type="nucleotide sequence ID" value="NZ_BAAACS010000017.1"/>
</dbReference>
<evidence type="ECO:0000313" key="2">
    <source>
        <dbReference type="Proteomes" id="UP000767291"/>
    </source>
</evidence>
<proteinExistence type="predicted"/>
<name>A0ABS4E8E8_9FIRM</name>
<evidence type="ECO:0000313" key="1">
    <source>
        <dbReference type="EMBL" id="MBP1854219.1"/>
    </source>
</evidence>
<keyword evidence="2" id="KW-1185">Reference proteome</keyword>
<dbReference type="EMBL" id="JAGGJX010000001">
    <property type="protein sequence ID" value="MBP1854219.1"/>
    <property type="molecule type" value="Genomic_DNA"/>
</dbReference>
<accession>A0ABS4E8E8</accession>
<organism evidence="1 2">
    <name type="scientific">Metaclostridioides mangenotii</name>
    <dbReference type="NCBI Taxonomy" id="1540"/>
    <lineage>
        <taxon>Bacteria</taxon>
        <taxon>Bacillati</taxon>
        <taxon>Bacillota</taxon>
        <taxon>Clostridia</taxon>
        <taxon>Peptostreptococcales</taxon>
        <taxon>Peptostreptococcaceae</taxon>
        <taxon>Metaclostridioides</taxon>
    </lineage>
</organism>
<reference evidence="1 2" key="1">
    <citation type="submission" date="2021-03" db="EMBL/GenBank/DDBJ databases">
        <title>Genomic Encyclopedia of Type Strains, Phase IV (KMG-IV): sequencing the most valuable type-strain genomes for metagenomic binning, comparative biology and taxonomic classification.</title>
        <authorList>
            <person name="Goeker M."/>
        </authorList>
    </citation>
    <scope>NUCLEOTIDE SEQUENCE [LARGE SCALE GENOMIC DNA]</scope>
    <source>
        <strain evidence="1 2">DSM 1289</strain>
    </source>
</reference>
<comment type="caution">
    <text evidence="1">The sequence shown here is derived from an EMBL/GenBank/DDBJ whole genome shotgun (WGS) entry which is preliminary data.</text>
</comment>
<gene>
    <name evidence="1" type="ORF">J2Z43_000609</name>
</gene>
<dbReference type="Proteomes" id="UP000767291">
    <property type="component" value="Unassembled WGS sequence"/>
</dbReference>
<protein>
    <submittedName>
        <fullName evidence="1">Uncharacterized protein</fullName>
    </submittedName>
</protein>
<sequence>MESLNIYAISSDDGLDMLGQLLENMDFSNFRLKDMIENLERDNAFEYEERGDIAAILLAEIVSIYKKELEDGFGITFRDKSSILILDNDSLLMILKSLEIIDEQHEIYEIWSEDEDGEDWFSHLERMKSVIDDTLKQNIDILELY</sequence>